<evidence type="ECO:0000313" key="3">
    <source>
        <dbReference type="Proteomes" id="UP000244934"/>
    </source>
</evidence>
<dbReference type="PANTHER" id="PTHR43415:SF3">
    <property type="entry name" value="GNAT-FAMILY ACETYLTRANSFERASE"/>
    <property type="match status" value="1"/>
</dbReference>
<keyword evidence="3" id="KW-1185">Reference proteome</keyword>
<proteinExistence type="predicted"/>
<sequence length="173" mass="20298">MKDRLRDMTSDDLDMVLGWRNHPDVRRWMYTQQVIEIEEHKAWFKRAETMPERHLLIYEQDEKPLGFVNLSMVDQRAARAEWGFYLAPEAPRGTGARLGACSLDHAFSTLFIHKLCGEVLANNSRSLLFHERLGFQREATLRHHFYDGHTYHDVIGFGLLIEDWHSMQQGTTL</sequence>
<dbReference type="RefSeq" id="WP_207771465.1">
    <property type="nucleotide sequence ID" value="NZ_ONZI01000003.1"/>
</dbReference>
<evidence type="ECO:0000259" key="1">
    <source>
        <dbReference type="PROSITE" id="PS51186"/>
    </source>
</evidence>
<dbReference type="EC" id="2.3.1.57" evidence="2"/>
<dbReference type="AlphaFoldDB" id="A0A2R8CNB5"/>
<dbReference type="NCBIfam" id="TIGR03585">
    <property type="entry name" value="PseH"/>
    <property type="match status" value="1"/>
</dbReference>
<name>A0A2R8CNB5_9GAMM</name>
<reference evidence="3" key="1">
    <citation type="submission" date="2018-03" db="EMBL/GenBank/DDBJ databases">
        <authorList>
            <person name="Navarro De La Torre S."/>
        </authorList>
    </citation>
    <scope>NUCLEOTIDE SEQUENCE [LARGE SCALE GENOMIC DNA]</scope>
    <source>
        <strain evidence="3">EAod3</strain>
    </source>
</reference>
<dbReference type="InterPro" id="IPR020036">
    <property type="entry name" value="PseH"/>
</dbReference>
<organism evidence="2 3">
    <name type="scientific">Kushneria phyllosphaerae</name>
    <dbReference type="NCBI Taxonomy" id="2100822"/>
    <lineage>
        <taxon>Bacteria</taxon>
        <taxon>Pseudomonadati</taxon>
        <taxon>Pseudomonadota</taxon>
        <taxon>Gammaproteobacteria</taxon>
        <taxon>Oceanospirillales</taxon>
        <taxon>Halomonadaceae</taxon>
        <taxon>Kushneria</taxon>
    </lineage>
</organism>
<dbReference type="GO" id="GO:0004145">
    <property type="term" value="F:diamine N-acetyltransferase activity"/>
    <property type="evidence" value="ECO:0007669"/>
    <property type="project" value="UniProtKB-EC"/>
</dbReference>
<keyword evidence="2" id="KW-0012">Acyltransferase</keyword>
<dbReference type="Gene3D" id="3.40.630.30">
    <property type="match status" value="1"/>
</dbReference>
<dbReference type="Pfam" id="PF13302">
    <property type="entry name" value="Acetyltransf_3"/>
    <property type="match status" value="1"/>
</dbReference>
<dbReference type="EMBL" id="ONZI01000003">
    <property type="protein sequence ID" value="SPJ34386.1"/>
    <property type="molecule type" value="Genomic_DNA"/>
</dbReference>
<evidence type="ECO:0000313" key="2">
    <source>
        <dbReference type="EMBL" id="SPJ34386.1"/>
    </source>
</evidence>
<dbReference type="Proteomes" id="UP000244934">
    <property type="component" value="Unassembled WGS sequence"/>
</dbReference>
<dbReference type="PROSITE" id="PS51186">
    <property type="entry name" value="GNAT"/>
    <property type="match status" value="1"/>
</dbReference>
<accession>A0A2R8CNB5</accession>
<dbReference type="InterPro" id="IPR000182">
    <property type="entry name" value="GNAT_dom"/>
</dbReference>
<protein>
    <submittedName>
        <fullName evidence="2">Spermidine N(1)-acetyltransferase</fullName>
        <ecNumber evidence="2">2.3.1.57</ecNumber>
    </submittedName>
</protein>
<keyword evidence="2" id="KW-0808">Transferase</keyword>
<dbReference type="InterPro" id="IPR016181">
    <property type="entry name" value="Acyl_CoA_acyltransferase"/>
</dbReference>
<dbReference type="SUPFAM" id="SSF55729">
    <property type="entry name" value="Acyl-CoA N-acyltransferases (Nat)"/>
    <property type="match status" value="1"/>
</dbReference>
<feature type="domain" description="N-acetyltransferase" evidence="1">
    <location>
        <begin position="3"/>
        <end position="162"/>
    </location>
</feature>
<gene>
    <name evidence="2" type="primary">speG_2</name>
    <name evidence="2" type="ORF">KSP9073_02420</name>
</gene>
<dbReference type="PANTHER" id="PTHR43415">
    <property type="entry name" value="SPERMIDINE N(1)-ACETYLTRANSFERASE"/>
    <property type="match status" value="1"/>
</dbReference>